<dbReference type="InterPro" id="IPR005586">
    <property type="entry name" value="ABC_trans_aux"/>
</dbReference>
<evidence type="ECO:0000259" key="1">
    <source>
        <dbReference type="Pfam" id="PF03886"/>
    </source>
</evidence>
<organism evidence="2 3">
    <name type="scientific">Sphingomonas colocasiae</name>
    <dbReference type="NCBI Taxonomy" id="1848973"/>
    <lineage>
        <taxon>Bacteria</taxon>
        <taxon>Pseudomonadati</taxon>
        <taxon>Pseudomonadota</taxon>
        <taxon>Alphaproteobacteria</taxon>
        <taxon>Sphingomonadales</taxon>
        <taxon>Sphingomonadaceae</taxon>
        <taxon>Sphingomonas</taxon>
    </lineage>
</organism>
<dbReference type="Gene3D" id="3.40.50.10610">
    <property type="entry name" value="ABC-type transport auxiliary lipoprotein component"/>
    <property type="match status" value="1"/>
</dbReference>
<name>A0ABS7PLX2_9SPHN</name>
<evidence type="ECO:0000313" key="3">
    <source>
        <dbReference type="Proteomes" id="UP000706039"/>
    </source>
</evidence>
<evidence type="ECO:0000313" key="2">
    <source>
        <dbReference type="EMBL" id="MBY8822307.1"/>
    </source>
</evidence>
<keyword evidence="2" id="KW-0449">Lipoprotein</keyword>
<dbReference type="PROSITE" id="PS51257">
    <property type="entry name" value="PROKAR_LIPOPROTEIN"/>
    <property type="match status" value="1"/>
</dbReference>
<gene>
    <name evidence="2" type="ORF">K7G82_08395</name>
</gene>
<feature type="domain" description="ABC-type transport auxiliary lipoprotein component" evidence="1">
    <location>
        <begin position="43"/>
        <end position="197"/>
    </location>
</feature>
<dbReference type="SUPFAM" id="SSF159594">
    <property type="entry name" value="XCC0632-like"/>
    <property type="match status" value="1"/>
</dbReference>
<sequence>MIMARQARILSLTIPFAALLALSGCISFGAKPPPTLLTLFPAAAMPAGESRTAVAGQGVTILTPRVPAALANNRIPVRSDDTSIAYVKDAQWADSPNRLFRALLADVVTARTGRMVLDNRQFSFDPGTTISGELRNFTIDAASMQAVVTYDAARATDGGAKIEERRFEARAPVSTIEPGPAAVALNTAANQVADQVAAWIGN</sequence>
<proteinExistence type="predicted"/>
<dbReference type="Pfam" id="PF03886">
    <property type="entry name" value="ABC_trans_aux"/>
    <property type="match status" value="1"/>
</dbReference>
<comment type="caution">
    <text evidence="2">The sequence shown here is derived from an EMBL/GenBank/DDBJ whole genome shotgun (WGS) entry which is preliminary data.</text>
</comment>
<dbReference type="Proteomes" id="UP000706039">
    <property type="component" value="Unassembled WGS sequence"/>
</dbReference>
<protein>
    <submittedName>
        <fullName evidence="2">ABC-type transport auxiliary lipoprotein family protein</fullName>
    </submittedName>
</protein>
<accession>A0ABS7PLX2</accession>
<keyword evidence="3" id="KW-1185">Reference proteome</keyword>
<reference evidence="2 3" key="1">
    <citation type="submission" date="2021-08" db="EMBL/GenBank/DDBJ databases">
        <authorList>
            <person name="Tuo L."/>
        </authorList>
    </citation>
    <scope>NUCLEOTIDE SEQUENCE [LARGE SCALE GENOMIC DNA]</scope>
    <source>
        <strain evidence="2 3">JCM 31229</strain>
    </source>
</reference>
<dbReference type="EMBL" id="JAINVV010000004">
    <property type="protein sequence ID" value="MBY8822307.1"/>
    <property type="molecule type" value="Genomic_DNA"/>
</dbReference>